<dbReference type="FunFam" id="3.30.70.360:FF:000001">
    <property type="entry name" value="N-acetyldiaminopimelate deacetylase"/>
    <property type="match status" value="1"/>
</dbReference>
<dbReference type="GO" id="GO:0046872">
    <property type="term" value="F:metal ion binding"/>
    <property type="evidence" value="ECO:0007669"/>
    <property type="project" value="UniProtKB-KW"/>
</dbReference>
<sequence length="402" mass="44664">MPSRHEDFIKSIKQLALTHEAEVIDIYHYLHQHPELSFKEYNTARYIENKLAEYGINSKRIIETGVIAEIQGDQPGKTIALRADMDALPIQEDENHSPRSKTNGVMHACGHDMHTASLLGTAKILQELKDKIKGKVILIFQPGEEYMPSGAKMIMESGILENYNIDWIVGQHTDPEVTTGKIGFRAGPYMASADEIYLTIKGKGGHAGFPHQLNDTVLAASQIIVSLQHIVSRRKNPVLPPSVISFGKFIADGATNVIPNEVKLAGTLRCMNEEWRNEAKNLIRNTAELTAKVYGASCEVNISHGYPAVTNREDFTLLAQSEAKAYLGNENVVELPMRMAGEDFGFYTLKYPATFYRFGIKPAHQNESSSLHTPKFLGDANALKTSMGTMAWIAFSYLAKIK</sequence>
<feature type="binding site" evidence="2">
    <location>
        <position position="172"/>
    </location>
    <ligand>
        <name>Mn(2+)</name>
        <dbReference type="ChEBI" id="CHEBI:29035"/>
        <label>2</label>
    </ligand>
</feature>
<dbReference type="EMBL" id="QENZ01000005">
    <property type="protein sequence ID" value="PVX49832.1"/>
    <property type="molecule type" value="Genomic_DNA"/>
</dbReference>
<feature type="binding site" evidence="2">
    <location>
        <position position="372"/>
    </location>
    <ligand>
        <name>Mn(2+)</name>
        <dbReference type="ChEBI" id="CHEBI:29035"/>
        <label>2</label>
    </ligand>
</feature>
<organism evidence="4 5">
    <name type="scientific">Balneicella halophila</name>
    <dbReference type="NCBI Taxonomy" id="1537566"/>
    <lineage>
        <taxon>Bacteria</taxon>
        <taxon>Pseudomonadati</taxon>
        <taxon>Bacteroidota</taxon>
        <taxon>Bacteroidia</taxon>
        <taxon>Bacteroidales</taxon>
        <taxon>Balneicellaceae</taxon>
        <taxon>Balneicella</taxon>
    </lineage>
</organism>
<feature type="binding site" evidence="2">
    <location>
        <position position="109"/>
    </location>
    <ligand>
        <name>Mn(2+)</name>
        <dbReference type="ChEBI" id="CHEBI:29035"/>
        <label>2</label>
    </ligand>
</feature>
<accession>A0A7L4UMR7</accession>
<dbReference type="CDD" id="cd03886">
    <property type="entry name" value="M20_Acy1"/>
    <property type="match status" value="1"/>
</dbReference>
<dbReference type="RefSeq" id="WP_116496693.1">
    <property type="nucleotide sequence ID" value="NZ_QENZ01000005.1"/>
</dbReference>
<reference evidence="4 5" key="1">
    <citation type="submission" date="2018-05" db="EMBL/GenBank/DDBJ databases">
        <title>Genomic Encyclopedia of Type Strains, Phase IV (KMG-IV): sequencing the most valuable type-strain genomes for metagenomic binning, comparative biology and taxonomic classification.</title>
        <authorList>
            <person name="Goeker M."/>
        </authorList>
    </citation>
    <scope>NUCLEOTIDE SEQUENCE [LARGE SCALE GENOMIC DNA]</scope>
    <source>
        <strain evidence="4 5">DSM 28579</strain>
    </source>
</reference>
<gene>
    <name evidence="4" type="ORF">C7377_1466</name>
</gene>
<evidence type="ECO:0000313" key="4">
    <source>
        <dbReference type="EMBL" id="PVX49832.1"/>
    </source>
</evidence>
<comment type="cofactor">
    <cofactor evidence="2">
        <name>Mn(2+)</name>
        <dbReference type="ChEBI" id="CHEBI:29035"/>
    </cofactor>
    <text evidence="2">The Mn(2+) ion enhances activity.</text>
</comment>
<dbReference type="Pfam" id="PF07687">
    <property type="entry name" value="M20_dimer"/>
    <property type="match status" value="1"/>
</dbReference>
<keyword evidence="5" id="KW-1185">Reference proteome</keyword>
<evidence type="ECO:0000313" key="5">
    <source>
        <dbReference type="Proteomes" id="UP000251835"/>
    </source>
</evidence>
<dbReference type="SUPFAM" id="SSF55031">
    <property type="entry name" value="Bacterial exopeptidase dimerisation domain"/>
    <property type="match status" value="1"/>
</dbReference>
<dbReference type="GO" id="GO:0050118">
    <property type="term" value="F:N-acetyldiaminopimelate deacetylase activity"/>
    <property type="evidence" value="ECO:0007669"/>
    <property type="project" value="UniProtKB-ARBA"/>
</dbReference>
<dbReference type="Gene3D" id="3.30.70.360">
    <property type="match status" value="1"/>
</dbReference>
<dbReference type="Gene3D" id="3.40.630.10">
    <property type="entry name" value="Zn peptidases"/>
    <property type="match status" value="1"/>
</dbReference>
<dbReference type="NCBIfam" id="TIGR01891">
    <property type="entry name" value="amidohydrolases"/>
    <property type="match status" value="1"/>
</dbReference>
<dbReference type="InterPro" id="IPR036264">
    <property type="entry name" value="Bact_exopeptidase_dim_dom"/>
</dbReference>
<dbReference type="InterPro" id="IPR002933">
    <property type="entry name" value="Peptidase_M20"/>
</dbReference>
<dbReference type="GO" id="GO:0019877">
    <property type="term" value="P:diaminopimelate biosynthetic process"/>
    <property type="evidence" value="ECO:0007669"/>
    <property type="project" value="UniProtKB-ARBA"/>
</dbReference>
<dbReference type="Proteomes" id="UP000251835">
    <property type="component" value="Unassembled WGS sequence"/>
</dbReference>
<comment type="caution">
    <text evidence="4">The sequence shown here is derived from an EMBL/GenBank/DDBJ whole genome shotgun (WGS) entry which is preliminary data.</text>
</comment>
<protein>
    <submittedName>
        <fullName evidence="4">Amidohydrolase</fullName>
    </submittedName>
</protein>
<dbReference type="Pfam" id="PF01546">
    <property type="entry name" value="Peptidase_M20"/>
    <property type="match status" value="1"/>
</dbReference>
<evidence type="ECO:0000256" key="2">
    <source>
        <dbReference type="PIRSR" id="PIRSR005962-1"/>
    </source>
</evidence>
<evidence type="ECO:0000259" key="3">
    <source>
        <dbReference type="Pfam" id="PF07687"/>
    </source>
</evidence>
<feature type="domain" description="Peptidase M20 dimerisation" evidence="3">
    <location>
        <begin position="197"/>
        <end position="288"/>
    </location>
</feature>
<dbReference type="PIRSF" id="PIRSF005962">
    <property type="entry name" value="Pept_M20D_amidohydro"/>
    <property type="match status" value="1"/>
</dbReference>
<keyword evidence="2" id="KW-0464">Manganese</keyword>
<dbReference type="InterPro" id="IPR017439">
    <property type="entry name" value="Amidohydrolase"/>
</dbReference>
<feature type="binding site" evidence="2">
    <location>
        <position position="145"/>
    </location>
    <ligand>
        <name>Mn(2+)</name>
        <dbReference type="ChEBI" id="CHEBI:29035"/>
        <label>2</label>
    </ligand>
</feature>
<feature type="binding site" evidence="2">
    <location>
        <position position="111"/>
    </location>
    <ligand>
        <name>Mn(2+)</name>
        <dbReference type="ChEBI" id="CHEBI:29035"/>
        <label>2</label>
    </ligand>
</feature>
<evidence type="ECO:0000256" key="1">
    <source>
        <dbReference type="ARBA" id="ARBA00022801"/>
    </source>
</evidence>
<dbReference type="SUPFAM" id="SSF53187">
    <property type="entry name" value="Zn-dependent exopeptidases"/>
    <property type="match status" value="1"/>
</dbReference>
<dbReference type="AlphaFoldDB" id="A0A7L4UMR7"/>
<dbReference type="PANTHER" id="PTHR11014:SF63">
    <property type="entry name" value="METALLOPEPTIDASE, PUTATIVE (AFU_ORTHOLOGUE AFUA_6G09600)-RELATED"/>
    <property type="match status" value="1"/>
</dbReference>
<dbReference type="PANTHER" id="PTHR11014">
    <property type="entry name" value="PEPTIDASE M20 FAMILY MEMBER"/>
    <property type="match status" value="1"/>
</dbReference>
<dbReference type="InterPro" id="IPR011650">
    <property type="entry name" value="Peptidase_M20_dimer"/>
</dbReference>
<proteinExistence type="predicted"/>
<dbReference type="OrthoDB" id="9776731at2"/>
<name>A0A7L4UMR7_BALHA</name>
<keyword evidence="2" id="KW-0479">Metal-binding</keyword>
<keyword evidence="1 4" id="KW-0378">Hydrolase</keyword>